<dbReference type="EMBL" id="LR796187">
    <property type="protein sequence ID" value="CAB4125988.1"/>
    <property type="molecule type" value="Genomic_DNA"/>
</dbReference>
<keyword evidence="1" id="KW-0143">Chaperone</keyword>
<evidence type="ECO:0000313" key="2">
    <source>
        <dbReference type="EMBL" id="CAB4125988.1"/>
    </source>
</evidence>
<dbReference type="Gene3D" id="2.30.33.40">
    <property type="entry name" value="GroES chaperonin"/>
    <property type="match status" value="1"/>
</dbReference>
<dbReference type="EMBL" id="LR798231">
    <property type="protein sequence ID" value="CAB5208927.1"/>
    <property type="molecule type" value="Genomic_DNA"/>
</dbReference>
<dbReference type="CDD" id="cd00320">
    <property type="entry name" value="cpn10"/>
    <property type="match status" value="1"/>
</dbReference>
<evidence type="ECO:0000313" key="3">
    <source>
        <dbReference type="EMBL" id="CAB5208927.1"/>
    </source>
</evidence>
<evidence type="ECO:0000256" key="1">
    <source>
        <dbReference type="ARBA" id="ARBA00023186"/>
    </source>
</evidence>
<dbReference type="Pfam" id="PF00166">
    <property type="entry name" value="Cpn10"/>
    <property type="match status" value="1"/>
</dbReference>
<gene>
    <name evidence="3" type="ORF">UFOVP181_250</name>
    <name evidence="2" type="ORF">UFOVP57_389</name>
</gene>
<dbReference type="InterPro" id="IPR011032">
    <property type="entry name" value="GroES-like_sf"/>
</dbReference>
<accession>A0A6J7WH95</accession>
<dbReference type="GO" id="GO:0005524">
    <property type="term" value="F:ATP binding"/>
    <property type="evidence" value="ECO:0007669"/>
    <property type="project" value="InterPro"/>
</dbReference>
<name>A0A6J7WH95_9CAUD</name>
<protein>
    <submittedName>
        <fullName evidence="3">GroES chaperonin family</fullName>
    </submittedName>
</protein>
<dbReference type="SMART" id="SM00883">
    <property type="entry name" value="Cpn10"/>
    <property type="match status" value="1"/>
</dbReference>
<dbReference type="SUPFAM" id="SSF50129">
    <property type="entry name" value="GroES-like"/>
    <property type="match status" value="1"/>
</dbReference>
<dbReference type="InterPro" id="IPR020818">
    <property type="entry name" value="Chaperonin_GroES"/>
</dbReference>
<reference evidence="3" key="1">
    <citation type="submission" date="2020-05" db="EMBL/GenBank/DDBJ databases">
        <authorList>
            <person name="Chiriac C."/>
            <person name="Salcher M."/>
            <person name="Ghai R."/>
            <person name="Kavagutti S V."/>
        </authorList>
    </citation>
    <scope>NUCLEOTIDE SEQUENCE</scope>
</reference>
<proteinExistence type="predicted"/>
<sequence length="131" mass="14725">MRAIASKLKPIRAHILVRDMNFGEQKSAGGIVLMSDDGKSEGVKPRWCKVYAVGPEQEDVKVGDWILVEHGRWTRGLIVEEDDGTDFSIWRVDPTGIMMVSETRPEGPEFGVFTSVAQSQSHRPEDFIQPR</sequence>
<dbReference type="InterPro" id="IPR037124">
    <property type="entry name" value="Chaperonin_GroES_sf"/>
</dbReference>
<organism evidence="3">
    <name type="scientific">uncultured Caudovirales phage</name>
    <dbReference type="NCBI Taxonomy" id="2100421"/>
    <lineage>
        <taxon>Viruses</taxon>
        <taxon>Duplodnaviria</taxon>
        <taxon>Heunggongvirae</taxon>
        <taxon>Uroviricota</taxon>
        <taxon>Caudoviricetes</taxon>
        <taxon>Peduoviridae</taxon>
        <taxon>Maltschvirus</taxon>
        <taxon>Maltschvirus maltsch</taxon>
    </lineage>
</organism>
<dbReference type="GO" id="GO:0044183">
    <property type="term" value="F:protein folding chaperone"/>
    <property type="evidence" value="ECO:0007669"/>
    <property type="project" value="InterPro"/>
</dbReference>